<evidence type="ECO:0000313" key="14">
    <source>
        <dbReference type="EMBL" id="VTZ91570.1"/>
    </source>
</evidence>
<dbReference type="NCBIfam" id="TIGR00797">
    <property type="entry name" value="matE"/>
    <property type="match status" value="1"/>
</dbReference>
<evidence type="ECO:0000256" key="3">
    <source>
        <dbReference type="ARBA" id="ARBA00010199"/>
    </source>
</evidence>
<evidence type="ECO:0000256" key="11">
    <source>
        <dbReference type="ARBA" id="ARBA00023136"/>
    </source>
</evidence>
<feature type="transmembrane region" description="Helical" evidence="13">
    <location>
        <begin position="241"/>
        <end position="270"/>
    </location>
</feature>
<feature type="transmembrane region" description="Helical" evidence="13">
    <location>
        <begin position="174"/>
        <end position="195"/>
    </location>
</feature>
<dbReference type="CDD" id="cd13138">
    <property type="entry name" value="MATE_yoeA_like"/>
    <property type="match status" value="1"/>
</dbReference>
<reference evidence="14 15" key="1">
    <citation type="submission" date="2019-06" db="EMBL/GenBank/DDBJ databases">
        <authorList>
            <person name="Rodrigo-Torres L."/>
            <person name="Arahal R. D."/>
            <person name="Lucena T."/>
        </authorList>
    </citation>
    <scope>NUCLEOTIDE SEQUENCE [LARGE SCALE GENOMIC DNA]</scope>
    <source>
        <strain evidence="14 15">INIA P508</strain>
    </source>
</reference>
<feature type="transmembrane region" description="Helical" evidence="13">
    <location>
        <begin position="66"/>
        <end position="91"/>
    </location>
</feature>
<evidence type="ECO:0000256" key="9">
    <source>
        <dbReference type="ARBA" id="ARBA00022989"/>
    </source>
</evidence>
<evidence type="ECO:0000256" key="7">
    <source>
        <dbReference type="ARBA" id="ARBA00022475"/>
    </source>
</evidence>
<keyword evidence="9 13" id="KW-1133">Transmembrane helix</keyword>
<comment type="function">
    <text evidence="1">Multidrug efflux pump.</text>
</comment>
<dbReference type="RefSeq" id="WP_225431409.1">
    <property type="nucleotide sequence ID" value="NZ_CABFNH010000021.1"/>
</dbReference>
<evidence type="ECO:0000256" key="4">
    <source>
        <dbReference type="ARBA" id="ARBA00020268"/>
    </source>
</evidence>
<keyword evidence="11 13" id="KW-0472">Membrane</keyword>
<dbReference type="GO" id="GO:0006811">
    <property type="term" value="P:monoatomic ion transport"/>
    <property type="evidence" value="ECO:0007669"/>
    <property type="project" value="UniProtKB-KW"/>
</dbReference>
<evidence type="ECO:0000256" key="2">
    <source>
        <dbReference type="ARBA" id="ARBA00004651"/>
    </source>
</evidence>
<dbReference type="GO" id="GO:0005886">
    <property type="term" value="C:plasma membrane"/>
    <property type="evidence" value="ECO:0007669"/>
    <property type="project" value="UniProtKB-SubCell"/>
</dbReference>
<comment type="similarity">
    <text evidence="3">Belongs to the multi antimicrobial extrusion (MATE) (TC 2.A.66.1) family.</text>
</comment>
<proteinExistence type="inferred from homology"/>
<feature type="transmembrane region" description="Helical" evidence="13">
    <location>
        <begin position="146"/>
        <end position="167"/>
    </location>
</feature>
<dbReference type="InterPro" id="IPR048279">
    <property type="entry name" value="MdtK-like"/>
</dbReference>
<evidence type="ECO:0000256" key="13">
    <source>
        <dbReference type="SAM" id="Phobius"/>
    </source>
</evidence>
<dbReference type="PIRSF" id="PIRSF006603">
    <property type="entry name" value="DinF"/>
    <property type="match status" value="1"/>
</dbReference>
<evidence type="ECO:0000256" key="5">
    <source>
        <dbReference type="ARBA" id="ARBA00022448"/>
    </source>
</evidence>
<feature type="transmembrane region" description="Helical" evidence="13">
    <location>
        <begin position="363"/>
        <end position="382"/>
    </location>
</feature>
<feature type="transmembrane region" description="Helical" evidence="13">
    <location>
        <begin position="425"/>
        <end position="443"/>
    </location>
</feature>
<keyword evidence="6" id="KW-0050">Antiport</keyword>
<dbReference type="AlphaFoldDB" id="A0A508YP42"/>
<name>A0A508YP42_LIMMU</name>
<dbReference type="Proteomes" id="UP000365705">
    <property type="component" value="Unassembled WGS sequence"/>
</dbReference>
<evidence type="ECO:0000256" key="6">
    <source>
        <dbReference type="ARBA" id="ARBA00022449"/>
    </source>
</evidence>
<protein>
    <recommendedName>
        <fullName evidence="4">Probable multidrug resistance protein NorM</fullName>
    </recommendedName>
    <alternativeName>
        <fullName evidence="12">Multidrug-efflux transporter</fullName>
    </alternativeName>
</protein>
<dbReference type="Pfam" id="PF01554">
    <property type="entry name" value="MatE"/>
    <property type="match status" value="2"/>
</dbReference>
<feature type="transmembrane region" description="Helical" evidence="13">
    <location>
        <begin position="394"/>
        <end position="413"/>
    </location>
</feature>
<comment type="subcellular location">
    <subcellularLocation>
        <location evidence="2">Cell membrane</location>
        <topology evidence="2">Multi-pass membrane protein</topology>
    </subcellularLocation>
</comment>
<keyword evidence="10" id="KW-0406">Ion transport</keyword>
<dbReference type="EMBL" id="CABFNH010000021">
    <property type="protein sequence ID" value="VTZ91570.1"/>
    <property type="molecule type" value="Genomic_DNA"/>
</dbReference>
<dbReference type="InterPro" id="IPR050222">
    <property type="entry name" value="MATE_MdtK"/>
</dbReference>
<keyword evidence="7" id="KW-1003">Cell membrane</keyword>
<feature type="transmembrane region" description="Helical" evidence="13">
    <location>
        <begin position="201"/>
        <end position="221"/>
    </location>
</feature>
<dbReference type="PANTHER" id="PTHR43298:SF2">
    <property type="entry name" value="FMN_FAD EXPORTER YEEO-RELATED"/>
    <property type="match status" value="1"/>
</dbReference>
<evidence type="ECO:0000256" key="1">
    <source>
        <dbReference type="ARBA" id="ARBA00003408"/>
    </source>
</evidence>
<gene>
    <name evidence="14" type="primary">mepA_3</name>
    <name evidence="14" type="ORF">LMUP508_01467</name>
</gene>
<dbReference type="GO" id="GO:0042910">
    <property type="term" value="F:xenobiotic transmembrane transporter activity"/>
    <property type="evidence" value="ECO:0007669"/>
    <property type="project" value="InterPro"/>
</dbReference>
<keyword evidence="8 13" id="KW-0812">Transmembrane</keyword>
<accession>A0A508YP42</accession>
<dbReference type="GO" id="GO:0015297">
    <property type="term" value="F:antiporter activity"/>
    <property type="evidence" value="ECO:0007669"/>
    <property type="project" value="UniProtKB-KW"/>
</dbReference>
<feature type="transmembrane region" description="Helical" evidence="13">
    <location>
        <begin position="324"/>
        <end position="343"/>
    </location>
</feature>
<sequence>MDEEATRPSHQLNMLEGGIFGKMCKVAIPIALMSTLQQLFNATDMAVAGRFASSNAMAAVGSNAPVINIVVMLFTGLSIGSNVLIAGLVGAGKKERVNAAMHTGFSVALISGLIMLTVGCLIAKPILGLLDTPASIMPLAVSYLKLYFLGMPFLMIYDFGNAVLRAVGDTKRPLFCLMFSGMVNVVLNLILVIGFQMSSDGTAIATTIANAVSAALIYRLLVKETGMLHFDWKKLALNRTYLKRIIAIGGPAGLQGMIFSVSNIVIQAAINHFGAACVAGNSAGLNFEYISYFFVNGFAQATVTFISQNYAAHQYQRCRRIARVAMVSAILFTTIVSSVFYLFRYPLVDDIFSTNPAVVHYAIIRITFIALLEPLTATYEIAGGSLRGIGHSMAPAVITLVGCCILRVVYIAVMLPHFTSFTQVALIYPVTWIITGTAVMLLYEAVTRKAYVTENPAVTPNSEMQLMPHH</sequence>
<keyword evidence="5" id="KW-0813">Transport</keyword>
<evidence type="ECO:0000256" key="8">
    <source>
        <dbReference type="ARBA" id="ARBA00022692"/>
    </source>
</evidence>
<feature type="transmembrane region" description="Helical" evidence="13">
    <location>
        <begin position="290"/>
        <end position="312"/>
    </location>
</feature>
<dbReference type="InterPro" id="IPR002528">
    <property type="entry name" value="MATE_fam"/>
</dbReference>
<dbReference type="PANTHER" id="PTHR43298">
    <property type="entry name" value="MULTIDRUG RESISTANCE PROTEIN NORM-RELATED"/>
    <property type="match status" value="1"/>
</dbReference>
<feature type="transmembrane region" description="Helical" evidence="13">
    <location>
        <begin position="103"/>
        <end position="126"/>
    </location>
</feature>
<organism evidence="14 15">
    <name type="scientific">Limosilactobacillus mucosae</name>
    <name type="common">Lactobacillus mucosae</name>
    <dbReference type="NCBI Taxonomy" id="97478"/>
    <lineage>
        <taxon>Bacteria</taxon>
        <taxon>Bacillati</taxon>
        <taxon>Bacillota</taxon>
        <taxon>Bacilli</taxon>
        <taxon>Lactobacillales</taxon>
        <taxon>Lactobacillaceae</taxon>
        <taxon>Limosilactobacillus</taxon>
    </lineage>
</organism>
<evidence type="ECO:0000256" key="10">
    <source>
        <dbReference type="ARBA" id="ARBA00023065"/>
    </source>
</evidence>
<evidence type="ECO:0000313" key="15">
    <source>
        <dbReference type="Proteomes" id="UP000365705"/>
    </source>
</evidence>
<evidence type="ECO:0000256" key="12">
    <source>
        <dbReference type="ARBA" id="ARBA00031636"/>
    </source>
</evidence>